<feature type="signal peptide" evidence="2">
    <location>
        <begin position="1"/>
        <end position="19"/>
    </location>
</feature>
<dbReference type="Proteomes" id="UP000091956">
    <property type="component" value="Unassembled WGS sequence"/>
</dbReference>
<feature type="compositionally biased region" description="Polar residues" evidence="1">
    <location>
        <begin position="104"/>
        <end position="123"/>
    </location>
</feature>
<reference evidence="4" key="2">
    <citation type="journal article" date="2018" name="Nat. Commun.">
        <title>Extreme sensitivity to ultraviolet light in the fungal pathogen causing white-nose syndrome of bats.</title>
        <authorList>
            <person name="Palmer J.M."/>
            <person name="Drees K.P."/>
            <person name="Foster J.T."/>
            <person name="Lindner D.L."/>
        </authorList>
    </citation>
    <scope>NUCLEOTIDE SEQUENCE [LARGE SCALE GENOMIC DNA]</scope>
    <source>
        <strain evidence="4">UAMH 10579</strain>
    </source>
</reference>
<accession>A0A1B8GA94</accession>
<keyword evidence="4" id="KW-1185">Reference proteome</keyword>
<sequence>MRNSVVLSIILGLAAVAQADNLDSHVRLDVGKIQSVLPRNANQNQNEDGNKNGKASKPKVDAQVLAATSSIDTGEPCDHRTTVIVTETPAGAAAAVVTGLDSGSGRNKTVGDTKNNNKNQDQGENGRAVNKNKASQNDQEKDQGNVVQILTVDISGNNGNNNPHAQGNEKTVTVHAQGAEKTVTVHAQGAEKTVTVHAQGAEKTVTVHAQANEKTVTIHAQAIEKIVTVQAQGNEKTVIVHAQGNEKIVTVTETQAIGNGKANENQSQAVQLSFVTETVFGAGNAPTVTITPIAEIVTQHVTITEKGGAAEAVTVTMQAHPVTITQHAAAAAVLPPSTVTVTEPGVCTTTDGLAAASPVVVAQPSAAIVAAEVAPSPVSTGAGNGMGIIDANGKCGSCHCLCNAQDFPKASIQIAAPVVNAGAVASPVTTLQTVVTFASQAASTGAVAQADAGIAFQPGADAASTSVAAVEAQPSTDAAVAAAQSDTAPSQVAQGAASILLDTPTTTDVASQSTDTAVVDTATQDAAATTAAQPSITESAAAVLAESAQSPTATTDASAESTTSTSTDSAVTIAPPVPGALAVDNGGGPPGPIDINTYTLASAIALGHLRRR</sequence>
<dbReference type="RefSeq" id="XP_018126477.1">
    <property type="nucleotide sequence ID" value="XM_018278556.2"/>
</dbReference>
<evidence type="ECO:0000256" key="2">
    <source>
        <dbReference type="SAM" id="SignalP"/>
    </source>
</evidence>
<keyword evidence="2" id="KW-0732">Signal</keyword>
<evidence type="ECO:0000313" key="4">
    <source>
        <dbReference type="Proteomes" id="UP000091956"/>
    </source>
</evidence>
<dbReference type="GeneID" id="28842526"/>
<evidence type="ECO:0000313" key="3">
    <source>
        <dbReference type="EMBL" id="OBT92744.1"/>
    </source>
</evidence>
<feature type="chain" id="PRO_5008608357" evidence="2">
    <location>
        <begin position="20"/>
        <end position="612"/>
    </location>
</feature>
<feature type="region of interest" description="Disordered" evidence="1">
    <location>
        <begin position="37"/>
        <end position="58"/>
    </location>
</feature>
<dbReference type="EMBL" id="KV460262">
    <property type="protein sequence ID" value="OBT92744.1"/>
    <property type="molecule type" value="Genomic_DNA"/>
</dbReference>
<gene>
    <name evidence="3" type="ORF">VE01_09140</name>
</gene>
<evidence type="ECO:0000256" key="1">
    <source>
        <dbReference type="SAM" id="MobiDB-lite"/>
    </source>
</evidence>
<feature type="region of interest" description="Disordered" evidence="1">
    <location>
        <begin position="98"/>
        <end position="144"/>
    </location>
</feature>
<name>A0A1B8GA94_9PEZI</name>
<feature type="compositionally biased region" description="Low complexity" evidence="1">
    <location>
        <begin position="552"/>
        <end position="573"/>
    </location>
</feature>
<reference evidence="3 4" key="1">
    <citation type="submission" date="2016-03" db="EMBL/GenBank/DDBJ databases">
        <title>Comparative genomics of Pseudogymnoascus destructans, the fungus causing white-nose syndrome of bats.</title>
        <authorList>
            <person name="Palmer J.M."/>
            <person name="Drees K.P."/>
            <person name="Foster J.T."/>
            <person name="Lindner D.L."/>
        </authorList>
    </citation>
    <scope>NUCLEOTIDE SEQUENCE [LARGE SCALE GENOMIC DNA]</scope>
    <source>
        <strain evidence="3 4">UAMH 10579</strain>
    </source>
</reference>
<proteinExistence type="predicted"/>
<dbReference type="OrthoDB" id="3440083at2759"/>
<feature type="region of interest" description="Disordered" evidence="1">
    <location>
        <begin position="544"/>
        <end position="573"/>
    </location>
</feature>
<dbReference type="AlphaFoldDB" id="A0A1B8GA94"/>
<protein>
    <submittedName>
        <fullName evidence="3">Uncharacterized protein</fullName>
    </submittedName>
</protein>
<organism evidence="3 4">
    <name type="scientific">Pseudogymnoascus verrucosus</name>
    <dbReference type="NCBI Taxonomy" id="342668"/>
    <lineage>
        <taxon>Eukaryota</taxon>
        <taxon>Fungi</taxon>
        <taxon>Dikarya</taxon>
        <taxon>Ascomycota</taxon>
        <taxon>Pezizomycotina</taxon>
        <taxon>Leotiomycetes</taxon>
        <taxon>Thelebolales</taxon>
        <taxon>Thelebolaceae</taxon>
        <taxon>Pseudogymnoascus</taxon>
    </lineage>
</organism>